<keyword evidence="3" id="KW-0176">Collagen</keyword>
<dbReference type="AlphaFoldDB" id="Q5D8X6"/>
<evidence type="ECO:0000256" key="1">
    <source>
        <dbReference type="ARBA" id="ARBA00004613"/>
    </source>
</evidence>
<feature type="compositionally biased region" description="Low complexity" evidence="4">
    <location>
        <begin position="90"/>
        <end position="109"/>
    </location>
</feature>
<protein>
    <submittedName>
        <fullName evidence="6">SJCHGC09290 protein</fullName>
    </submittedName>
</protein>
<dbReference type="InterPro" id="IPR000885">
    <property type="entry name" value="Fib_collagen_C"/>
</dbReference>
<evidence type="ECO:0000313" key="6">
    <source>
        <dbReference type="EMBL" id="AAW27730.1"/>
    </source>
</evidence>
<dbReference type="PROSITE" id="PS51461">
    <property type="entry name" value="NC1_FIB"/>
    <property type="match status" value="1"/>
</dbReference>
<keyword evidence="2" id="KW-0964">Secreted</keyword>
<comment type="subcellular location">
    <subcellularLocation>
        <location evidence="1">Secreted</location>
    </subcellularLocation>
</comment>
<reference evidence="6" key="1">
    <citation type="submission" date="2004-11" db="EMBL/GenBank/DDBJ databases">
        <title>The full-length cDNA sequences of Schistosoma japonicum genes.</title>
        <authorList>
            <person name="Han Z."/>
        </authorList>
    </citation>
    <scope>NUCLEOTIDE SEQUENCE</scope>
</reference>
<dbReference type="PANTHER" id="PTHR24023:SF1082">
    <property type="entry name" value="COLLAGEN TRIPLE HELIX REPEAT"/>
    <property type="match status" value="1"/>
</dbReference>
<dbReference type="SMART" id="SM00038">
    <property type="entry name" value="COLFI"/>
    <property type="match status" value="1"/>
</dbReference>
<dbReference type="GO" id="GO:0005581">
    <property type="term" value="C:collagen trimer"/>
    <property type="evidence" value="ECO:0007669"/>
    <property type="project" value="UniProtKB-KW"/>
</dbReference>
<evidence type="ECO:0000256" key="4">
    <source>
        <dbReference type="SAM" id="MobiDB-lite"/>
    </source>
</evidence>
<dbReference type="Pfam" id="PF01410">
    <property type="entry name" value="COLFI"/>
    <property type="match status" value="1"/>
</dbReference>
<organism evidence="6">
    <name type="scientific">Schistosoma japonicum</name>
    <name type="common">Blood fluke</name>
    <dbReference type="NCBI Taxonomy" id="6182"/>
    <lineage>
        <taxon>Eukaryota</taxon>
        <taxon>Metazoa</taxon>
        <taxon>Spiralia</taxon>
        <taxon>Lophotrochozoa</taxon>
        <taxon>Platyhelminthes</taxon>
        <taxon>Trematoda</taxon>
        <taxon>Digenea</taxon>
        <taxon>Strigeidida</taxon>
        <taxon>Schistosomatoidea</taxon>
        <taxon>Schistosomatidae</taxon>
        <taxon>Schistosoma</taxon>
    </lineage>
</organism>
<dbReference type="Gene3D" id="2.60.120.1000">
    <property type="match status" value="1"/>
</dbReference>
<dbReference type="InterPro" id="IPR008160">
    <property type="entry name" value="Collagen"/>
</dbReference>
<name>Q5D8X6_SCHJA</name>
<feature type="region of interest" description="Disordered" evidence="4">
    <location>
        <begin position="1"/>
        <end position="238"/>
    </location>
</feature>
<feature type="compositionally biased region" description="Gly residues" evidence="4">
    <location>
        <begin position="167"/>
        <end position="176"/>
    </location>
</feature>
<sequence>MGPIGAPGLPGEPGSAGLPGKDGVRGDIGPEGIFGDDGPPGPPGPVGVPGVQGPPGTAGETGPIGDPGDRGAPGSIGSPGERGPPGIMGAEGQVGPQGPEGEQGLQGPPGDSGPKGNVGKIGSPGPVGPKGESGPKGVGGNPGTVGPPGPKGEQGSIGDPGPSGKQGEMGGHGDQGPPGPRGPNGDEGESGPPGPIGQPGPPGLQGPRGEQGHSGDPGPMGKQGPQGQVKITNNGENLRMRYKRSAVVQTEETLEQINQNIFGRVDALNKKVRSRRYATGLSPQNPARTCKDVRLTNKFAQNDTYWIDPNEGSNRDAIRAKCTFYDDGTVETCVDSSMDQGILVTYLKPLPSDSEWQSQLRVMNSTTPLDLHNYGSHSQVNMLRIQHRYASQELEFLCDGTEIYGSWNPRTSQSDFSKATSLLAHNERMLDLTSGERLGPGKYHMDKRNYRNNLERVDTSITVEYDGCQYLTRGAATKLLIETRDLEVLPIIDFKVRNFDKQDTCSLSINVGAVCYRT</sequence>
<feature type="compositionally biased region" description="Low complexity" evidence="4">
    <location>
        <begin position="216"/>
        <end position="228"/>
    </location>
</feature>
<dbReference type="GO" id="GO:0005201">
    <property type="term" value="F:extracellular matrix structural constituent"/>
    <property type="evidence" value="ECO:0007669"/>
    <property type="project" value="InterPro"/>
</dbReference>
<dbReference type="Gene3D" id="3.30.750.130">
    <property type="match status" value="1"/>
</dbReference>
<feature type="domain" description="Fibrillar collagen NC1" evidence="5">
    <location>
        <begin position="259"/>
        <end position="517"/>
    </location>
</feature>
<reference evidence="6" key="2">
    <citation type="journal article" date="2006" name="PLoS Pathog.">
        <title>New perspectives on host-parasite interplay by comparative transcriptomic and proteomic analyses of Schistosoma japonicum.</title>
        <authorList>
            <person name="Liu F."/>
            <person name="Lu J."/>
            <person name="Hu W."/>
            <person name="Wang S.Y."/>
            <person name="Cui S.J."/>
            <person name="Chi M."/>
            <person name="Yan Q."/>
            <person name="Wang X.R."/>
            <person name="Song H.D."/>
            <person name="Xu X.N."/>
            <person name="Wang J.J."/>
            <person name="Zhang X.L."/>
            <person name="Zhang X."/>
            <person name="Wang Z.Q."/>
            <person name="Xue C.L."/>
            <person name="Brindley P.J."/>
            <person name="McManus D.P."/>
            <person name="Yang P.Y."/>
            <person name="Feng Z."/>
            <person name="Chen Z."/>
            <person name="Han Z.G."/>
        </authorList>
    </citation>
    <scope>NUCLEOTIDE SEQUENCE</scope>
</reference>
<evidence type="ECO:0000256" key="2">
    <source>
        <dbReference type="ARBA" id="ARBA00022525"/>
    </source>
</evidence>
<dbReference type="PANTHER" id="PTHR24023">
    <property type="entry name" value="COLLAGEN ALPHA"/>
    <property type="match status" value="1"/>
</dbReference>
<evidence type="ECO:0000256" key="3">
    <source>
        <dbReference type="ARBA" id="ARBA00023119"/>
    </source>
</evidence>
<accession>Q5D8X6</accession>
<dbReference type="EMBL" id="AY815998">
    <property type="protein sequence ID" value="AAW27730.1"/>
    <property type="molecule type" value="mRNA"/>
</dbReference>
<dbReference type="GO" id="GO:0005615">
    <property type="term" value="C:extracellular space"/>
    <property type="evidence" value="ECO:0007669"/>
    <property type="project" value="TreeGrafter"/>
</dbReference>
<evidence type="ECO:0000259" key="5">
    <source>
        <dbReference type="PROSITE" id="PS51461"/>
    </source>
</evidence>
<feature type="compositionally biased region" description="Pro residues" evidence="4">
    <location>
        <begin position="192"/>
        <end position="204"/>
    </location>
</feature>
<dbReference type="Pfam" id="PF01391">
    <property type="entry name" value="Collagen"/>
    <property type="match status" value="2"/>
</dbReference>
<proteinExistence type="evidence at transcript level"/>
<feature type="compositionally biased region" description="Gly residues" evidence="4">
    <location>
        <begin position="134"/>
        <end position="143"/>
    </location>
</feature>
<dbReference type="InterPro" id="IPR050149">
    <property type="entry name" value="Collagen_superfamily"/>
</dbReference>
<dbReference type="GO" id="GO:0031012">
    <property type="term" value="C:extracellular matrix"/>
    <property type="evidence" value="ECO:0007669"/>
    <property type="project" value="TreeGrafter"/>
</dbReference>